<organism evidence="3 4">
    <name type="scientific">Chryseobacterium soldanellicola</name>
    <dbReference type="NCBI Taxonomy" id="311333"/>
    <lineage>
        <taxon>Bacteria</taxon>
        <taxon>Pseudomonadati</taxon>
        <taxon>Bacteroidota</taxon>
        <taxon>Flavobacteriia</taxon>
        <taxon>Flavobacteriales</taxon>
        <taxon>Weeksellaceae</taxon>
        <taxon>Chryseobacterium group</taxon>
        <taxon>Chryseobacterium</taxon>
    </lineage>
</organism>
<evidence type="ECO:0000256" key="1">
    <source>
        <dbReference type="SAM" id="Phobius"/>
    </source>
</evidence>
<dbReference type="STRING" id="311333.SAMN05421664_2992"/>
<dbReference type="Proteomes" id="UP000199627">
    <property type="component" value="Unassembled WGS sequence"/>
</dbReference>
<name>A0A1H1FCI8_9FLAO</name>
<keyword evidence="3" id="KW-0418">Kinase</keyword>
<keyword evidence="4" id="KW-1185">Reference proteome</keyword>
<feature type="transmembrane region" description="Helical" evidence="1">
    <location>
        <begin position="34"/>
        <end position="51"/>
    </location>
</feature>
<dbReference type="EMBL" id="FNKL01000004">
    <property type="protein sequence ID" value="SDQ98682.1"/>
    <property type="molecule type" value="Genomic_DNA"/>
</dbReference>
<gene>
    <name evidence="3" type="ORF">SAMN05421664_2992</name>
</gene>
<dbReference type="AlphaFoldDB" id="A0A1H1FCI8"/>
<dbReference type="PANTHER" id="PTHR34220">
    <property type="entry name" value="SENSOR HISTIDINE KINASE YPDA"/>
    <property type="match status" value="1"/>
</dbReference>
<keyword evidence="1" id="KW-1133">Transmembrane helix</keyword>
<dbReference type="InterPro" id="IPR010559">
    <property type="entry name" value="Sig_transdc_His_kin_internal"/>
</dbReference>
<reference evidence="4" key="1">
    <citation type="submission" date="2016-10" db="EMBL/GenBank/DDBJ databases">
        <authorList>
            <person name="Varghese N."/>
            <person name="Submissions S."/>
        </authorList>
    </citation>
    <scope>NUCLEOTIDE SEQUENCE [LARGE SCALE GENOMIC DNA]</scope>
    <source>
        <strain evidence="4">DSM 17072</strain>
    </source>
</reference>
<dbReference type="Gene3D" id="3.30.565.10">
    <property type="entry name" value="Histidine kinase-like ATPase, C-terminal domain"/>
    <property type="match status" value="1"/>
</dbReference>
<keyword evidence="1" id="KW-0812">Transmembrane</keyword>
<protein>
    <submittedName>
        <fullName evidence="3">Histidine kinase</fullName>
    </submittedName>
</protein>
<dbReference type="InterPro" id="IPR050640">
    <property type="entry name" value="Bact_2-comp_sensor_kinase"/>
</dbReference>
<proteinExistence type="predicted"/>
<feature type="transmembrane region" description="Helical" evidence="1">
    <location>
        <begin position="101"/>
        <end position="124"/>
    </location>
</feature>
<dbReference type="Pfam" id="PF06580">
    <property type="entry name" value="His_kinase"/>
    <property type="match status" value="1"/>
</dbReference>
<dbReference type="GO" id="GO:0000155">
    <property type="term" value="F:phosphorelay sensor kinase activity"/>
    <property type="evidence" value="ECO:0007669"/>
    <property type="project" value="InterPro"/>
</dbReference>
<evidence type="ECO:0000313" key="3">
    <source>
        <dbReference type="EMBL" id="SDQ98682.1"/>
    </source>
</evidence>
<keyword evidence="3" id="KW-0808">Transferase</keyword>
<accession>A0A1H1FCI8</accession>
<keyword evidence="1" id="KW-0472">Membrane</keyword>
<dbReference type="GO" id="GO:0016020">
    <property type="term" value="C:membrane"/>
    <property type="evidence" value="ECO:0007669"/>
    <property type="project" value="InterPro"/>
</dbReference>
<dbReference type="InterPro" id="IPR036890">
    <property type="entry name" value="HATPase_C_sf"/>
</dbReference>
<evidence type="ECO:0000259" key="2">
    <source>
        <dbReference type="Pfam" id="PF06580"/>
    </source>
</evidence>
<evidence type="ECO:0000313" key="4">
    <source>
        <dbReference type="Proteomes" id="UP000199627"/>
    </source>
</evidence>
<feature type="transmembrane region" description="Helical" evidence="1">
    <location>
        <begin position="60"/>
        <end position="81"/>
    </location>
</feature>
<dbReference type="PANTHER" id="PTHR34220:SF7">
    <property type="entry name" value="SENSOR HISTIDINE KINASE YPDA"/>
    <property type="match status" value="1"/>
</dbReference>
<feature type="domain" description="Signal transduction histidine kinase internal region" evidence="2">
    <location>
        <begin position="144"/>
        <end position="220"/>
    </location>
</feature>
<sequence length="331" mass="38764">MRNGVAVALLGIFMWVARQPNTFRGVYDHYQWIFTYVILLSLFYSNLYWLVPEFLFKKKIVIYGIGLLLLNLAGSMVIYLFHVFVLEPHRVVKVQEKPFVILQTIVLAIFLLLIILSSTSVKFFKKWISDIEKINELERRALESELNALRHQIQPHFLFNMLNNINVLTRKDPAKASNIIVRFSEFLRHLLYENNHTETALSGEIKFLTDYLNLEAMRRDDFDYSINYEEENIKNVILPPNILLVFVENAIKHSADPSEGSYIDLRFSIENNEFCFWCTNSIPIFTNRNSKSSGIGLLNLERRLQLLYNDNFYLNSSCNENEYIASLKLPL</sequence>
<dbReference type="SUPFAM" id="SSF55874">
    <property type="entry name" value="ATPase domain of HSP90 chaperone/DNA topoisomerase II/histidine kinase"/>
    <property type="match status" value="1"/>
</dbReference>